<dbReference type="InterPro" id="IPR012338">
    <property type="entry name" value="Beta-lactam/transpept-like"/>
</dbReference>
<dbReference type="SUPFAM" id="SSF56601">
    <property type="entry name" value="beta-lactamase/transpeptidase-like"/>
    <property type="match status" value="1"/>
</dbReference>
<dbReference type="Pfam" id="PF13354">
    <property type="entry name" value="Beta-lactamase2"/>
    <property type="match status" value="1"/>
</dbReference>
<gene>
    <name evidence="2" type="ORF">ACFLIM_46315</name>
</gene>
<dbReference type="RefSeq" id="WP_393176547.1">
    <property type="nucleotide sequence ID" value="NZ_JBICRM010000053.1"/>
</dbReference>
<dbReference type="PANTHER" id="PTHR35333:SF3">
    <property type="entry name" value="BETA-LACTAMASE-TYPE TRANSPEPTIDASE FOLD CONTAINING PROTEIN"/>
    <property type="match status" value="1"/>
</dbReference>
<keyword evidence="2" id="KW-0378">Hydrolase</keyword>
<protein>
    <submittedName>
        <fullName evidence="2">Serine hydrolase</fullName>
    </submittedName>
</protein>
<accession>A0ABW7AW51</accession>
<sequence>MIAGSGKAIPRVVIALALVLPLVSAPRTVPGRLQTAVPVPVPVARQLATASEVGQVPWGRIEESAGVEALPKIPDKEIGKRLDRYLASRPGPVTAMVKDLTTGRLYRYHPGEHMITASSAKVQILMALLLTTPWKKLPANVKHDAELMIRYSDNHAADRLWLRIGGATGFTKAGQRFGLKHTQGVPGDCVDLYCWGITRTSAEDQIRLMKALVSGKSPLKKKEREQVLKLMGEVVDGQDWGVSAAACEGDRVALKNGWLKRVSTKRWATISVGLVRGDGHDYAIAVLTEGSPEVGYGIATVEGMIKRIMQSFRKCSA</sequence>
<evidence type="ECO:0000313" key="3">
    <source>
        <dbReference type="Proteomes" id="UP001603978"/>
    </source>
</evidence>
<feature type="domain" description="Beta-lactamase class A catalytic" evidence="1">
    <location>
        <begin position="141"/>
        <end position="288"/>
    </location>
</feature>
<dbReference type="InterPro" id="IPR045155">
    <property type="entry name" value="Beta-lactam_cat"/>
</dbReference>
<dbReference type="Proteomes" id="UP001603978">
    <property type="component" value="Unassembled WGS sequence"/>
</dbReference>
<evidence type="ECO:0000313" key="2">
    <source>
        <dbReference type="EMBL" id="MFG1710606.1"/>
    </source>
</evidence>
<dbReference type="Gene3D" id="3.40.710.10">
    <property type="entry name" value="DD-peptidase/beta-lactamase superfamily"/>
    <property type="match status" value="1"/>
</dbReference>
<proteinExistence type="predicted"/>
<organism evidence="2 3">
    <name type="scientific">Nonomuraea marmarensis</name>
    <dbReference type="NCBI Taxonomy" id="3351344"/>
    <lineage>
        <taxon>Bacteria</taxon>
        <taxon>Bacillati</taxon>
        <taxon>Actinomycetota</taxon>
        <taxon>Actinomycetes</taxon>
        <taxon>Streptosporangiales</taxon>
        <taxon>Streptosporangiaceae</taxon>
        <taxon>Nonomuraea</taxon>
    </lineage>
</organism>
<keyword evidence="3" id="KW-1185">Reference proteome</keyword>
<dbReference type="GO" id="GO:0016787">
    <property type="term" value="F:hydrolase activity"/>
    <property type="evidence" value="ECO:0007669"/>
    <property type="project" value="UniProtKB-KW"/>
</dbReference>
<dbReference type="InterPro" id="IPR000871">
    <property type="entry name" value="Beta-lactam_class-A"/>
</dbReference>
<dbReference type="PANTHER" id="PTHR35333">
    <property type="entry name" value="BETA-LACTAMASE"/>
    <property type="match status" value="1"/>
</dbReference>
<comment type="caution">
    <text evidence="2">The sequence shown here is derived from an EMBL/GenBank/DDBJ whole genome shotgun (WGS) entry which is preliminary data.</text>
</comment>
<dbReference type="EMBL" id="JBICRM010000053">
    <property type="protein sequence ID" value="MFG1710606.1"/>
    <property type="molecule type" value="Genomic_DNA"/>
</dbReference>
<name>A0ABW7AW51_9ACTN</name>
<evidence type="ECO:0000259" key="1">
    <source>
        <dbReference type="Pfam" id="PF13354"/>
    </source>
</evidence>
<reference evidence="2 3" key="1">
    <citation type="submission" date="2024-10" db="EMBL/GenBank/DDBJ databases">
        <authorList>
            <person name="Topkara A.R."/>
            <person name="Saygin H."/>
        </authorList>
    </citation>
    <scope>NUCLEOTIDE SEQUENCE [LARGE SCALE GENOMIC DNA]</scope>
    <source>
        <strain evidence="2 3">M3C6</strain>
    </source>
</reference>